<dbReference type="GO" id="GO:0005737">
    <property type="term" value="C:cytoplasm"/>
    <property type="evidence" value="ECO:0007669"/>
    <property type="project" value="UniProtKB-SubCell"/>
</dbReference>
<evidence type="ECO:0000256" key="1">
    <source>
        <dbReference type="ARBA" id="ARBA00022490"/>
    </source>
</evidence>
<comment type="function">
    <text evidence="5">Bidirectionally degrades single-stranded DNA into large acid-insoluble oligonucleotides, which are then degraded further into small acid-soluble oligonucleotides.</text>
</comment>
<evidence type="ECO:0000256" key="6">
    <source>
        <dbReference type="RuleBase" id="RU004355"/>
    </source>
</evidence>
<dbReference type="AlphaFoldDB" id="A0A1F5BTY5"/>
<evidence type="ECO:0000313" key="10">
    <source>
        <dbReference type="Proteomes" id="UP000176650"/>
    </source>
</evidence>
<keyword evidence="3 5" id="KW-0378">Hydrolase</keyword>
<evidence type="ECO:0000259" key="7">
    <source>
        <dbReference type="Pfam" id="PF02601"/>
    </source>
</evidence>
<dbReference type="STRING" id="1797298.A2988_00905"/>
<feature type="domain" description="OB-fold nucleic acid binding" evidence="8">
    <location>
        <begin position="7"/>
        <end position="94"/>
    </location>
</feature>
<dbReference type="CDD" id="cd04489">
    <property type="entry name" value="ExoVII_LU_OBF"/>
    <property type="match status" value="1"/>
</dbReference>
<name>A0A1F5BTY5_9BACT</name>
<accession>A0A1F5BTY5</accession>
<dbReference type="InterPro" id="IPR020579">
    <property type="entry name" value="Exonuc_VII_lsu_C"/>
</dbReference>
<protein>
    <recommendedName>
        <fullName evidence="5">Exodeoxyribonuclease 7 large subunit</fullName>
        <ecNumber evidence="5">3.1.11.6</ecNumber>
    </recommendedName>
    <alternativeName>
        <fullName evidence="5">Exodeoxyribonuclease VII large subunit</fullName>
        <shortName evidence="5">Exonuclease VII large subunit</shortName>
    </alternativeName>
</protein>
<dbReference type="NCBIfam" id="TIGR00237">
    <property type="entry name" value="xseA"/>
    <property type="match status" value="1"/>
</dbReference>
<comment type="similarity">
    <text evidence="5 6">Belongs to the XseA family.</text>
</comment>
<dbReference type="InterPro" id="IPR003753">
    <property type="entry name" value="Exonuc_VII_L"/>
</dbReference>
<dbReference type="GO" id="GO:0008855">
    <property type="term" value="F:exodeoxyribonuclease VII activity"/>
    <property type="evidence" value="ECO:0007669"/>
    <property type="project" value="UniProtKB-UniRule"/>
</dbReference>
<comment type="subunit">
    <text evidence="5">Heterooligomer composed of large and small subunits.</text>
</comment>
<evidence type="ECO:0000256" key="5">
    <source>
        <dbReference type="HAMAP-Rule" id="MF_00378"/>
    </source>
</evidence>
<sequence length="391" mass="43732">MVNFKIFSVSEYTEYLNEALYPLDAVVEGEISEYKVNQQKWVFFKIKDENSVLDCFGVIFKLKFPLEDGMRVRLYGRPKIYPKSGKLSITVDWVEPSGEGALKRAFELLKKELEKEGLFAQGRKRAIPRFPRRIGLITSRESAAYEDFLKILRHRFCGIEIYLYHAQVQGMDAIESITRAFSYFNEQQKELRLDCIALVRGGGAVEDLAAFNSREVAYAIFGSGVPVVSGVGHEPDVTIADFVADVRASTPSNAAELIAPDKQGVLGEIEVMEERFSGAMASLHNDAAQTIADFMVHLDTFIAHKVHALSSAVAAFGFHLKFFQERVIMQKSKIEHFARLIKSMSPHAVLARGYAIVKKKGAVVASVRLLQPKNIISVEMQDGAFQAEVLP</sequence>
<dbReference type="GO" id="GO:0003676">
    <property type="term" value="F:nucleic acid binding"/>
    <property type="evidence" value="ECO:0007669"/>
    <property type="project" value="InterPro"/>
</dbReference>
<evidence type="ECO:0000256" key="3">
    <source>
        <dbReference type="ARBA" id="ARBA00022801"/>
    </source>
</evidence>
<dbReference type="InterPro" id="IPR025824">
    <property type="entry name" value="OB-fold_nuc-bd_dom"/>
</dbReference>
<dbReference type="GO" id="GO:0006308">
    <property type="term" value="P:DNA catabolic process"/>
    <property type="evidence" value="ECO:0007669"/>
    <property type="project" value="UniProtKB-UniRule"/>
</dbReference>
<dbReference type="PANTHER" id="PTHR30008:SF0">
    <property type="entry name" value="EXODEOXYRIBONUCLEASE 7 LARGE SUBUNIT"/>
    <property type="match status" value="1"/>
</dbReference>
<organism evidence="9 10">
    <name type="scientific">Candidatus Azambacteria bacterium RIFCSPLOWO2_01_FULL_46_25</name>
    <dbReference type="NCBI Taxonomy" id="1797298"/>
    <lineage>
        <taxon>Bacteria</taxon>
        <taxon>Candidatus Azamiibacteriota</taxon>
    </lineage>
</organism>
<evidence type="ECO:0000313" key="9">
    <source>
        <dbReference type="EMBL" id="OGD34028.1"/>
    </source>
</evidence>
<keyword evidence="2 5" id="KW-0540">Nuclease</keyword>
<dbReference type="Pfam" id="PF02601">
    <property type="entry name" value="Exonuc_VII_L"/>
    <property type="match status" value="2"/>
</dbReference>
<keyword evidence="1 5" id="KW-0963">Cytoplasm</keyword>
<feature type="domain" description="Exonuclease VII large subunit C-terminal" evidence="7">
    <location>
        <begin position="118"/>
        <end position="298"/>
    </location>
</feature>
<comment type="catalytic activity">
    <reaction evidence="5 6">
        <text>Exonucleolytic cleavage in either 5'- to 3'- or 3'- to 5'-direction to yield nucleoside 5'-phosphates.</text>
        <dbReference type="EC" id="3.1.11.6"/>
    </reaction>
</comment>
<keyword evidence="4 5" id="KW-0269">Exonuclease</keyword>
<feature type="domain" description="Exonuclease VII large subunit C-terminal" evidence="7">
    <location>
        <begin position="322"/>
        <end position="387"/>
    </location>
</feature>
<evidence type="ECO:0000259" key="8">
    <source>
        <dbReference type="Pfam" id="PF13742"/>
    </source>
</evidence>
<gene>
    <name evidence="5" type="primary">xseA</name>
    <name evidence="9" type="ORF">A2988_00905</name>
</gene>
<dbReference type="GO" id="GO:0009318">
    <property type="term" value="C:exodeoxyribonuclease VII complex"/>
    <property type="evidence" value="ECO:0007669"/>
    <property type="project" value="UniProtKB-UniRule"/>
</dbReference>
<evidence type="ECO:0000256" key="4">
    <source>
        <dbReference type="ARBA" id="ARBA00022839"/>
    </source>
</evidence>
<dbReference type="Pfam" id="PF13742">
    <property type="entry name" value="tRNA_anti_2"/>
    <property type="match status" value="1"/>
</dbReference>
<dbReference type="EC" id="3.1.11.6" evidence="5"/>
<evidence type="ECO:0000256" key="2">
    <source>
        <dbReference type="ARBA" id="ARBA00022722"/>
    </source>
</evidence>
<dbReference type="PANTHER" id="PTHR30008">
    <property type="entry name" value="EXODEOXYRIBONUCLEASE 7 LARGE SUBUNIT"/>
    <property type="match status" value="1"/>
</dbReference>
<comment type="subcellular location">
    <subcellularLocation>
        <location evidence="5 6">Cytoplasm</location>
    </subcellularLocation>
</comment>
<comment type="caution">
    <text evidence="9">The sequence shown here is derived from an EMBL/GenBank/DDBJ whole genome shotgun (WGS) entry which is preliminary data.</text>
</comment>
<reference evidence="9 10" key="1">
    <citation type="journal article" date="2016" name="Nat. Commun.">
        <title>Thousands of microbial genomes shed light on interconnected biogeochemical processes in an aquifer system.</title>
        <authorList>
            <person name="Anantharaman K."/>
            <person name="Brown C.T."/>
            <person name="Hug L.A."/>
            <person name="Sharon I."/>
            <person name="Castelle C.J."/>
            <person name="Probst A.J."/>
            <person name="Thomas B.C."/>
            <person name="Singh A."/>
            <person name="Wilkins M.J."/>
            <person name="Karaoz U."/>
            <person name="Brodie E.L."/>
            <person name="Williams K.H."/>
            <person name="Hubbard S.S."/>
            <person name="Banfield J.F."/>
        </authorList>
    </citation>
    <scope>NUCLEOTIDE SEQUENCE [LARGE SCALE GENOMIC DNA]</scope>
</reference>
<proteinExistence type="inferred from homology"/>
<dbReference type="EMBL" id="MEYS01000002">
    <property type="protein sequence ID" value="OGD34028.1"/>
    <property type="molecule type" value="Genomic_DNA"/>
</dbReference>
<dbReference type="HAMAP" id="MF_00378">
    <property type="entry name" value="Exonuc_7_L"/>
    <property type="match status" value="1"/>
</dbReference>
<dbReference type="Proteomes" id="UP000176650">
    <property type="component" value="Unassembled WGS sequence"/>
</dbReference>